<name>B0CFR3_ACAM1</name>
<reference evidence="1 2" key="1">
    <citation type="journal article" date="2008" name="Proc. Natl. Acad. Sci. U.S.A.">
        <title>Niche adaptation and genome expansion in the chlorophyll d-producing cyanobacterium Acaryochloris marina.</title>
        <authorList>
            <person name="Swingley W.D."/>
            <person name="Chen M."/>
            <person name="Cheung P.C."/>
            <person name="Conrad A.L."/>
            <person name="Dejesa L.C."/>
            <person name="Hao J."/>
            <person name="Honchak B.M."/>
            <person name="Karbach L.E."/>
            <person name="Kurdoglu A."/>
            <person name="Lahiri S."/>
            <person name="Mastrian S.D."/>
            <person name="Miyashita H."/>
            <person name="Page L."/>
            <person name="Ramakrishna P."/>
            <person name="Satoh S."/>
            <person name="Sattley W.M."/>
            <person name="Shimada Y."/>
            <person name="Taylor H.L."/>
            <person name="Tomo T."/>
            <person name="Tsuchiya T."/>
            <person name="Wang Z.T."/>
            <person name="Raymond J."/>
            <person name="Mimuro M."/>
            <person name="Blankenship R.E."/>
            <person name="Touchman J.W."/>
        </authorList>
    </citation>
    <scope>NUCLEOTIDE SEQUENCE [LARGE SCALE GENOMIC DNA]</scope>
    <source>
        <strain evidence="2">MBIC 11017</strain>
    </source>
</reference>
<sequence>MTDIAHHLGIAKRTAYQYLSHPFFPEHQPYTRKVPTVIEPYKDYLYQEWMAGRQNSYCTKYRDALIGHKSIKCVKTNDLDAETVAVLETLPRLEQLQISHRRIPSSLNLAGLSSCRYVMLNDVRQLESLDIVANMPSLECLFVRGPKTLDLEALSTLNLRELAMWCFFPWTEMDPLFSNTKLEYLCLGGIKPAPEDCGRFRDLKHLEQIEFNSSSHPFDFYARMDSVLSQRVDRNWRLLVRLAEECSVHPGHPLLQASGSRQRPFCELCSPKRLEKLAVCYASLTGVPLPVPKVESEQFGMSKDGKHYRFFT</sequence>
<organism evidence="1 2">
    <name type="scientific">Acaryochloris marina (strain MBIC 11017)</name>
    <dbReference type="NCBI Taxonomy" id="329726"/>
    <lineage>
        <taxon>Bacteria</taxon>
        <taxon>Bacillati</taxon>
        <taxon>Cyanobacteriota</taxon>
        <taxon>Cyanophyceae</taxon>
        <taxon>Acaryochloridales</taxon>
        <taxon>Acaryochloridaceae</taxon>
        <taxon>Acaryochloris</taxon>
    </lineage>
</organism>
<dbReference type="AlphaFoldDB" id="B0CFR3"/>
<dbReference type="SUPFAM" id="SSF52058">
    <property type="entry name" value="L domain-like"/>
    <property type="match status" value="1"/>
</dbReference>
<dbReference type="eggNOG" id="COG4886">
    <property type="taxonomic scope" value="Bacteria"/>
</dbReference>
<evidence type="ECO:0000313" key="2">
    <source>
        <dbReference type="Proteomes" id="UP000000268"/>
    </source>
</evidence>
<dbReference type="Proteomes" id="UP000000268">
    <property type="component" value="Chromosome"/>
</dbReference>
<dbReference type="EMBL" id="CP000828">
    <property type="protein sequence ID" value="ABW28217.1"/>
    <property type="molecule type" value="Genomic_DNA"/>
</dbReference>
<dbReference type="InterPro" id="IPR032675">
    <property type="entry name" value="LRR_dom_sf"/>
</dbReference>
<accession>B0CFR3</accession>
<evidence type="ECO:0000313" key="1">
    <source>
        <dbReference type="EMBL" id="ABW28217.1"/>
    </source>
</evidence>
<dbReference type="KEGG" id="amr:AM1_3221"/>
<protein>
    <submittedName>
        <fullName evidence="1">Uncharacterized protein</fullName>
    </submittedName>
</protein>
<keyword evidence="2" id="KW-1185">Reference proteome</keyword>
<dbReference type="eggNOG" id="COG4584">
    <property type="taxonomic scope" value="Bacteria"/>
</dbReference>
<gene>
    <name evidence="1" type="ordered locus">AM1_3221</name>
</gene>
<dbReference type="Gene3D" id="3.80.10.10">
    <property type="entry name" value="Ribonuclease Inhibitor"/>
    <property type="match status" value="1"/>
</dbReference>
<dbReference type="STRING" id="329726.AM1_3221"/>
<dbReference type="HOGENOM" id="CLU_890317_0_0_3"/>
<proteinExistence type="predicted"/>